<evidence type="ECO:0000313" key="2">
    <source>
        <dbReference type="EMBL" id="ABE37279.1"/>
    </source>
</evidence>
<dbReference type="AlphaFoldDB" id="Q13F60"/>
<accession>Q13F60</accession>
<evidence type="ECO:0000256" key="1">
    <source>
        <dbReference type="SAM" id="MobiDB-lite"/>
    </source>
</evidence>
<evidence type="ECO:0000313" key="3">
    <source>
        <dbReference type="Proteomes" id="UP000001818"/>
    </source>
</evidence>
<protein>
    <submittedName>
        <fullName evidence="2">Uncharacterized protein</fullName>
    </submittedName>
</protein>
<reference evidence="2 3" key="1">
    <citation type="submission" date="2006-03" db="EMBL/GenBank/DDBJ databases">
        <title>Complete sequence of Rhodopseudomonas palustris BisB5.</title>
        <authorList>
            <consortium name="US DOE Joint Genome Institute"/>
            <person name="Copeland A."/>
            <person name="Lucas S."/>
            <person name="Lapidus A."/>
            <person name="Barry K."/>
            <person name="Detter J.C."/>
            <person name="Glavina del Rio T."/>
            <person name="Hammon N."/>
            <person name="Israni S."/>
            <person name="Dalin E."/>
            <person name="Tice H."/>
            <person name="Pitluck S."/>
            <person name="Chain P."/>
            <person name="Malfatti S."/>
            <person name="Shin M."/>
            <person name="Vergez L."/>
            <person name="Schmutz J."/>
            <person name="Larimer F."/>
            <person name="Land M."/>
            <person name="Hauser L."/>
            <person name="Pelletier D.A."/>
            <person name="Kyrpides N."/>
            <person name="Lykidis A."/>
            <person name="Oda Y."/>
            <person name="Harwood C.S."/>
            <person name="Richardson P."/>
        </authorList>
    </citation>
    <scope>NUCLEOTIDE SEQUENCE [LARGE SCALE GENOMIC DNA]</scope>
    <source>
        <strain evidence="2 3">BisB5</strain>
    </source>
</reference>
<name>Q13F60_RHOPS</name>
<dbReference type="HOGENOM" id="CLU_2013507_0_0_5"/>
<feature type="region of interest" description="Disordered" evidence="1">
    <location>
        <begin position="1"/>
        <end position="34"/>
    </location>
</feature>
<feature type="region of interest" description="Disordered" evidence="1">
    <location>
        <begin position="87"/>
        <end position="123"/>
    </location>
</feature>
<dbReference type="EMBL" id="CP000283">
    <property type="protein sequence ID" value="ABE37279.1"/>
    <property type="molecule type" value="Genomic_DNA"/>
</dbReference>
<proteinExistence type="predicted"/>
<organism evidence="2 3">
    <name type="scientific">Rhodopseudomonas palustris (strain BisB5)</name>
    <dbReference type="NCBI Taxonomy" id="316057"/>
    <lineage>
        <taxon>Bacteria</taxon>
        <taxon>Pseudomonadati</taxon>
        <taxon>Pseudomonadota</taxon>
        <taxon>Alphaproteobacteria</taxon>
        <taxon>Hyphomicrobiales</taxon>
        <taxon>Nitrobacteraceae</taxon>
        <taxon>Rhodopseudomonas</taxon>
    </lineage>
</organism>
<dbReference type="Proteomes" id="UP000001818">
    <property type="component" value="Chromosome"/>
</dbReference>
<dbReference type="KEGG" id="rpd:RPD_0039"/>
<gene>
    <name evidence="2" type="ordered locus">RPD_0039</name>
</gene>
<sequence>MSSKKRIKPQRKDRDAAAGVQGLVQGSKQRARGDLRWRHRHQIRKNGLLLNKIHHAAYDADLRVHISERLLSQQGDPLLAKAVAAMKGAKQRLPRRDKTNKIQIGWRKGSSKNKQRCDRYAER</sequence>